<evidence type="ECO:0000259" key="6">
    <source>
        <dbReference type="Pfam" id="PF00999"/>
    </source>
</evidence>
<proteinExistence type="predicted"/>
<dbReference type="GO" id="GO:1902600">
    <property type="term" value="P:proton transmembrane transport"/>
    <property type="evidence" value="ECO:0007669"/>
    <property type="project" value="InterPro"/>
</dbReference>
<dbReference type="Pfam" id="PF00999">
    <property type="entry name" value="Na_H_Exchanger"/>
    <property type="match status" value="1"/>
</dbReference>
<keyword evidence="2 5" id="KW-0812">Transmembrane</keyword>
<dbReference type="EMBL" id="CAEZYW010000203">
    <property type="protein sequence ID" value="CAB4750306.1"/>
    <property type="molecule type" value="Genomic_DNA"/>
</dbReference>
<evidence type="ECO:0000256" key="1">
    <source>
        <dbReference type="ARBA" id="ARBA00004141"/>
    </source>
</evidence>
<evidence type="ECO:0000256" key="5">
    <source>
        <dbReference type="SAM" id="Phobius"/>
    </source>
</evidence>
<comment type="subcellular location">
    <subcellularLocation>
        <location evidence="1">Membrane</location>
        <topology evidence="1">Multi-pass membrane protein</topology>
    </subcellularLocation>
</comment>
<name>A0A6J6TT29_9ZZZZ</name>
<dbReference type="GO" id="GO:0015297">
    <property type="term" value="F:antiporter activity"/>
    <property type="evidence" value="ECO:0007669"/>
    <property type="project" value="InterPro"/>
</dbReference>
<feature type="domain" description="Cation/H+ exchanger transmembrane" evidence="6">
    <location>
        <begin position="9"/>
        <end position="76"/>
    </location>
</feature>
<evidence type="ECO:0000256" key="3">
    <source>
        <dbReference type="ARBA" id="ARBA00022989"/>
    </source>
</evidence>
<dbReference type="GO" id="GO:0016020">
    <property type="term" value="C:membrane"/>
    <property type="evidence" value="ECO:0007669"/>
    <property type="project" value="UniProtKB-SubCell"/>
</dbReference>
<sequence length="121" mass="13170">MSLLAIAIVAAAVPLFVGMLRLRIADVVLLIGCGILLGPQVFGFISVTDPIALLAELGLAMLFFLAGPGSRVQRMRRPSSGLEPSQYSCSHWLRPPLAATSVIRFERRIPSEGRYPLRPTR</sequence>
<accession>A0A6J6TT29</accession>
<dbReference type="InterPro" id="IPR038770">
    <property type="entry name" value="Na+/solute_symporter_sf"/>
</dbReference>
<evidence type="ECO:0000313" key="7">
    <source>
        <dbReference type="EMBL" id="CAB4750306.1"/>
    </source>
</evidence>
<keyword evidence="3 5" id="KW-1133">Transmembrane helix</keyword>
<protein>
    <submittedName>
        <fullName evidence="7">Unannotated protein</fullName>
    </submittedName>
</protein>
<keyword evidence="4 5" id="KW-0472">Membrane</keyword>
<dbReference type="Gene3D" id="1.20.1530.20">
    <property type="match status" value="1"/>
</dbReference>
<gene>
    <name evidence="7" type="ORF">UFOPK2786_01256</name>
</gene>
<evidence type="ECO:0000256" key="2">
    <source>
        <dbReference type="ARBA" id="ARBA00022692"/>
    </source>
</evidence>
<dbReference type="AlphaFoldDB" id="A0A6J6TT29"/>
<reference evidence="7" key="1">
    <citation type="submission" date="2020-05" db="EMBL/GenBank/DDBJ databases">
        <authorList>
            <person name="Chiriac C."/>
            <person name="Salcher M."/>
            <person name="Ghai R."/>
            <person name="Kavagutti S V."/>
        </authorList>
    </citation>
    <scope>NUCLEOTIDE SEQUENCE</scope>
</reference>
<dbReference type="InterPro" id="IPR006153">
    <property type="entry name" value="Cation/H_exchanger_TM"/>
</dbReference>
<evidence type="ECO:0000256" key="4">
    <source>
        <dbReference type="ARBA" id="ARBA00023136"/>
    </source>
</evidence>
<feature type="transmembrane region" description="Helical" evidence="5">
    <location>
        <begin position="41"/>
        <end position="67"/>
    </location>
</feature>
<organism evidence="7">
    <name type="scientific">freshwater metagenome</name>
    <dbReference type="NCBI Taxonomy" id="449393"/>
    <lineage>
        <taxon>unclassified sequences</taxon>
        <taxon>metagenomes</taxon>
        <taxon>ecological metagenomes</taxon>
    </lineage>
</organism>